<feature type="compositionally biased region" description="Polar residues" evidence="2">
    <location>
        <begin position="679"/>
        <end position="692"/>
    </location>
</feature>
<feature type="compositionally biased region" description="Acidic residues" evidence="2">
    <location>
        <begin position="918"/>
        <end position="927"/>
    </location>
</feature>
<feature type="compositionally biased region" description="Low complexity" evidence="2">
    <location>
        <begin position="872"/>
        <end position="889"/>
    </location>
</feature>
<proteinExistence type="inferred from homology"/>
<dbReference type="PANTHER" id="PTHR14392:SF3">
    <property type="entry name" value="PROTEIN NIBAN 1"/>
    <property type="match status" value="1"/>
</dbReference>
<feature type="compositionally biased region" description="Polar residues" evidence="2">
    <location>
        <begin position="834"/>
        <end position="851"/>
    </location>
</feature>
<comment type="caution">
    <text evidence="4">The sequence shown here is derived from an EMBL/GenBank/DDBJ whole genome shotgun (WGS) entry which is preliminary data.</text>
</comment>
<dbReference type="InterPro" id="IPR059060">
    <property type="entry name" value="Niban_1/2/3_dom"/>
</dbReference>
<feature type="region of interest" description="Disordered" evidence="2">
    <location>
        <begin position="786"/>
        <end position="930"/>
    </location>
</feature>
<keyword evidence="5" id="KW-1185">Reference proteome</keyword>
<organism evidence="4 5">
    <name type="scientific">Ameiurus melas</name>
    <name type="common">Black bullhead</name>
    <name type="synonym">Silurus melas</name>
    <dbReference type="NCBI Taxonomy" id="219545"/>
    <lineage>
        <taxon>Eukaryota</taxon>
        <taxon>Metazoa</taxon>
        <taxon>Chordata</taxon>
        <taxon>Craniata</taxon>
        <taxon>Vertebrata</taxon>
        <taxon>Euteleostomi</taxon>
        <taxon>Actinopterygii</taxon>
        <taxon>Neopterygii</taxon>
        <taxon>Teleostei</taxon>
        <taxon>Ostariophysi</taxon>
        <taxon>Siluriformes</taxon>
        <taxon>Ictaluridae</taxon>
        <taxon>Ameiurus</taxon>
    </lineage>
</organism>
<feature type="domain" description="Niban 1/2/3" evidence="3">
    <location>
        <begin position="384"/>
        <end position="548"/>
    </location>
</feature>
<evidence type="ECO:0000313" key="4">
    <source>
        <dbReference type="EMBL" id="KAF4086277.1"/>
    </source>
</evidence>
<accession>A0A7J6AVS9</accession>
<feature type="compositionally biased region" description="Low complexity" evidence="2">
    <location>
        <begin position="623"/>
        <end position="639"/>
    </location>
</feature>
<dbReference type="InterPro" id="IPR026088">
    <property type="entry name" value="Niban-like"/>
</dbReference>
<dbReference type="Pfam" id="PF26089">
    <property type="entry name" value="PH_Niban2"/>
    <property type="match status" value="1"/>
</dbReference>
<feature type="compositionally biased region" description="Polar residues" evidence="2">
    <location>
        <begin position="652"/>
        <end position="667"/>
    </location>
</feature>
<dbReference type="Pfam" id="PF26086">
    <property type="entry name" value="Niban2"/>
    <property type="match status" value="1"/>
</dbReference>
<reference evidence="4 5" key="1">
    <citation type="submission" date="2020-02" db="EMBL/GenBank/DDBJ databases">
        <title>A chromosome-scale genome assembly of the black bullhead catfish (Ameiurus melas).</title>
        <authorList>
            <person name="Wen M."/>
            <person name="Zham M."/>
            <person name="Cabau C."/>
            <person name="Klopp C."/>
            <person name="Donnadieu C."/>
            <person name="Roques C."/>
            <person name="Bouchez O."/>
            <person name="Lampietro C."/>
            <person name="Jouanno E."/>
            <person name="Herpin A."/>
            <person name="Louis A."/>
            <person name="Berthelot C."/>
            <person name="Parey E."/>
            <person name="Roest-Crollius H."/>
            <person name="Braasch I."/>
            <person name="Postlethwait J."/>
            <person name="Robinson-Rechavi M."/>
            <person name="Echchiki A."/>
            <person name="Begum T."/>
            <person name="Montfort J."/>
            <person name="Schartl M."/>
            <person name="Bobe J."/>
            <person name="Guiguen Y."/>
        </authorList>
    </citation>
    <scope>NUCLEOTIDE SEQUENCE [LARGE SCALE GENOMIC DNA]</scope>
    <source>
        <strain evidence="4">M_S1</strain>
        <tissue evidence="4">Blood</tissue>
    </source>
</reference>
<comment type="similarity">
    <text evidence="1">Belongs to the Niban family.</text>
</comment>
<evidence type="ECO:0000256" key="1">
    <source>
        <dbReference type="ARBA" id="ARBA00010251"/>
    </source>
</evidence>
<sequence>MSRLGRSDSSVIHASALVVSLESEDALEFVPKIRVNGNNGHRLRKAFFTMGVSSSSLLDETKCNYIRGRTEAELNNFSPHYKRQYCVAFVSQLQDEVEQQQTVHTQLLKQKEPPQASDLVYKDSVQHFDDSKKWKERFATVRADYSLELHDSQETFAKGTPARQILQLTGGIVLTSEEKYCALVDKAFPDLNSSKEETASPIVTIPGPFPVFLRLPYRRDAYFSFQEQAKQIRFASILSDCIRHQNHDTLKKTTCEVQAFLKAIHFYRQEKGHYESWEMLVGTDCQVLANLVMEELLPSLQTELLPRLKGKKAERKRVWFTTVEVTYELVQEQLREGLQRLKEECSEIAKLQETLIRSDMDQLINSSNFLKSKLQGLVSEPAMKFCSESVSPYLASILEELMAPVSSGFQAVRQRLETELNRICKDFQPGGTKEELTKALEEVSHAQLEDCYQHVSVLKEQLQELRSRFRFSNSTLVVHKTQSHMQQLMENAVYTFELLLQSAMNDEPEKLATVMEKAKLRVLKQYDYDSSTVRKRIFQEALVDITLPAISRNLAPSCKTELQKYEQYIFADYTNFIQVENIYEDIMLNILNNEVNKVVKEAATLKKHNLFVDSTELQCLSQSSLTDSRTPPLSSPSSPAKMQSAVAAQKAEQISSSSMVDNGSSEKQPLEKKQELADESSQNVDTQPSKPSEVSAIPSMPSCVSVDSPDLSKVPSISISDSSELKCEMSVDKPDMLSCTSLPEAADATAQSQALIDFNTSPVIIVSEPESLADQTISVNLPVEVNTERPVSPASVKENKNVSVSDETEIDAANQSHSEISDDVPAPPEEPHSGTVQPDTSNAENPSGSQTKDTDDSQAEIPSCDSSPSTFSENAAESVTESSTTTNTNGLPNIPDLPAGGDMTAQSSKVETDRDSFTEDQEAEDPLDSVKSIRDLVVEIIEVEDIVSPCPDSRGTQ</sequence>
<gene>
    <name evidence="4" type="ORF">AMELA_G00104520</name>
</gene>
<dbReference type="CDD" id="cd23949">
    <property type="entry name" value="Niban-like"/>
    <property type="match status" value="1"/>
</dbReference>
<protein>
    <recommendedName>
        <fullName evidence="3">Niban 1/2/3 domain-containing protein</fullName>
    </recommendedName>
</protein>
<evidence type="ECO:0000259" key="3">
    <source>
        <dbReference type="Pfam" id="PF26086"/>
    </source>
</evidence>
<name>A0A7J6AVS9_AMEME</name>
<dbReference type="PANTHER" id="PTHR14392">
    <property type="entry name" value="NIBAN FAMILY MEMBER"/>
    <property type="match status" value="1"/>
</dbReference>
<feature type="region of interest" description="Disordered" evidence="2">
    <location>
        <begin position="622"/>
        <end position="716"/>
    </location>
</feature>
<dbReference type="EMBL" id="JAAGNN010000008">
    <property type="protein sequence ID" value="KAF4086277.1"/>
    <property type="molecule type" value="Genomic_DNA"/>
</dbReference>
<evidence type="ECO:0000313" key="5">
    <source>
        <dbReference type="Proteomes" id="UP000593565"/>
    </source>
</evidence>
<dbReference type="Proteomes" id="UP000593565">
    <property type="component" value="Unassembled WGS sequence"/>
</dbReference>
<evidence type="ECO:0000256" key="2">
    <source>
        <dbReference type="SAM" id="MobiDB-lite"/>
    </source>
</evidence>
<dbReference type="AlphaFoldDB" id="A0A7J6AVS9"/>